<sequence length="71" mass="7324">MSAWPSLGVEEVTAIPSRPATHPVPAGIARIEGIKCGGAALPIQGNTNGQRPSPRPTAISARSCPRQSTDH</sequence>
<accession>A0ABN7AJ00</accession>
<evidence type="ECO:0000313" key="2">
    <source>
        <dbReference type="EMBL" id="BES92043.1"/>
    </source>
</evidence>
<name>A0ABN7AJ00_9HEMI</name>
<protein>
    <submittedName>
        <fullName evidence="2">Uncharacterized protein</fullName>
    </submittedName>
</protein>
<gene>
    <name evidence="2" type="ORF">NTJ_04851</name>
</gene>
<proteinExistence type="predicted"/>
<keyword evidence="3" id="KW-1185">Reference proteome</keyword>
<dbReference type="Proteomes" id="UP001307889">
    <property type="component" value="Chromosome 3"/>
</dbReference>
<evidence type="ECO:0000313" key="3">
    <source>
        <dbReference type="Proteomes" id="UP001307889"/>
    </source>
</evidence>
<organism evidence="2 3">
    <name type="scientific">Nesidiocoris tenuis</name>
    <dbReference type="NCBI Taxonomy" id="355587"/>
    <lineage>
        <taxon>Eukaryota</taxon>
        <taxon>Metazoa</taxon>
        <taxon>Ecdysozoa</taxon>
        <taxon>Arthropoda</taxon>
        <taxon>Hexapoda</taxon>
        <taxon>Insecta</taxon>
        <taxon>Pterygota</taxon>
        <taxon>Neoptera</taxon>
        <taxon>Paraneoptera</taxon>
        <taxon>Hemiptera</taxon>
        <taxon>Heteroptera</taxon>
        <taxon>Panheteroptera</taxon>
        <taxon>Cimicomorpha</taxon>
        <taxon>Miridae</taxon>
        <taxon>Dicyphina</taxon>
        <taxon>Nesidiocoris</taxon>
    </lineage>
</organism>
<dbReference type="EMBL" id="AP028911">
    <property type="protein sequence ID" value="BES92043.1"/>
    <property type="molecule type" value="Genomic_DNA"/>
</dbReference>
<feature type="region of interest" description="Disordered" evidence="1">
    <location>
        <begin position="39"/>
        <end position="71"/>
    </location>
</feature>
<reference evidence="2 3" key="1">
    <citation type="submission" date="2023-09" db="EMBL/GenBank/DDBJ databases">
        <title>Nesidiocoris tenuis whole genome shotgun sequence.</title>
        <authorList>
            <person name="Shibata T."/>
            <person name="Shimoda M."/>
            <person name="Kobayashi T."/>
            <person name="Uehara T."/>
        </authorList>
    </citation>
    <scope>NUCLEOTIDE SEQUENCE [LARGE SCALE GENOMIC DNA]</scope>
    <source>
        <strain evidence="2 3">Japan</strain>
    </source>
</reference>
<evidence type="ECO:0000256" key="1">
    <source>
        <dbReference type="SAM" id="MobiDB-lite"/>
    </source>
</evidence>